<accession>A0A238H100</accession>
<gene>
    <name evidence="1" type="ORF">BSIN_2130</name>
</gene>
<evidence type="ECO:0000313" key="1">
    <source>
        <dbReference type="EMBL" id="SMF98914.1"/>
    </source>
</evidence>
<proteinExistence type="predicted"/>
<protein>
    <submittedName>
        <fullName evidence="1">Uncharacterized protein</fullName>
    </submittedName>
</protein>
<dbReference type="Proteomes" id="UP000198460">
    <property type="component" value="Unassembled WGS sequence"/>
</dbReference>
<evidence type="ECO:0000313" key="2">
    <source>
        <dbReference type="Proteomes" id="UP000198460"/>
    </source>
</evidence>
<reference evidence="1 2" key="1">
    <citation type="submission" date="2017-04" db="EMBL/GenBank/DDBJ databases">
        <authorList>
            <person name="Afonso C.L."/>
            <person name="Miller P.J."/>
            <person name="Scott M.A."/>
            <person name="Spackman E."/>
            <person name="Goraichik I."/>
            <person name="Dimitrov K.M."/>
            <person name="Suarez D.L."/>
            <person name="Swayne D.E."/>
        </authorList>
    </citation>
    <scope>NUCLEOTIDE SEQUENCE [LARGE SCALE GENOMIC DNA]</scope>
    <source>
        <strain evidence="1">LMG 28154</strain>
    </source>
</reference>
<name>A0A238H100_9BURK</name>
<dbReference type="AlphaFoldDB" id="A0A238H100"/>
<organism evidence="1 2">
    <name type="scientific">Burkholderia singularis</name>
    <dbReference type="NCBI Taxonomy" id="1503053"/>
    <lineage>
        <taxon>Bacteria</taxon>
        <taxon>Pseudomonadati</taxon>
        <taxon>Pseudomonadota</taxon>
        <taxon>Betaproteobacteria</taxon>
        <taxon>Burkholderiales</taxon>
        <taxon>Burkholderiaceae</taxon>
        <taxon>Burkholderia</taxon>
        <taxon>pseudomallei group</taxon>
    </lineage>
</organism>
<dbReference type="EMBL" id="FXAN01000036">
    <property type="protein sequence ID" value="SMF98914.1"/>
    <property type="molecule type" value="Genomic_DNA"/>
</dbReference>
<sequence length="79" mass="8351">MPAGGQLLPVADAIAGFWVKRASADGRAGVAGYPSGGRCFRDNWRVAIACACRAFGTGSSPHHLLMFAWPCAKYPLNID</sequence>